<dbReference type="EMBL" id="CP007139">
    <property type="protein sequence ID" value="AIE86539.1"/>
    <property type="molecule type" value="Genomic_DNA"/>
</dbReference>
<dbReference type="GO" id="GO:0005829">
    <property type="term" value="C:cytosol"/>
    <property type="evidence" value="ECO:0007669"/>
    <property type="project" value="TreeGrafter"/>
</dbReference>
<evidence type="ECO:0000259" key="3">
    <source>
        <dbReference type="Pfam" id="PF02525"/>
    </source>
</evidence>
<keyword evidence="2" id="KW-0560">Oxidoreductase</keyword>
<dbReference type="InterPro" id="IPR051545">
    <property type="entry name" value="NAD(P)H_dehydrogenase_qn"/>
</dbReference>
<sequence length="256" mass="28296">MRQRGRTSDGDGALAVFSKLPSIAMNVLVVYAHPEPRSFTGALRDAAVQTLTEQGHEVQVSDLYSMGFNPVPGWHDFVDHDRLEFFGYETEQKRATAAGSFAADLRLEMEKLAQADLLILVFPLWWYGFPAILKGWVDRVFAAGFAYGSGRWYSKGVFRGKRAMLAFTTGGPATAYSADGLQGDIARIVYPLHHGILHYTGFDVLEPFVAFGASYAEPESRAAILASFEARLRGLESEAAIPPPDLGDFDERLRRK</sequence>
<dbReference type="AlphaFoldDB" id="A0A068NY09"/>
<proteinExistence type="inferred from homology"/>
<dbReference type="InterPro" id="IPR003680">
    <property type="entry name" value="Flavodoxin_fold"/>
</dbReference>
<evidence type="ECO:0000256" key="1">
    <source>
        <dbReference type="ARBA" id="ARBA00006252"/>
    </source>
</evidence>
<dbReference type="Proteomes" id="UP000027982">
    <property type="component" value="Chromosome"/>
</dbReference>
<feature type="domain" description="Flavodoxin-like fold" evidence="3">
    <location>
        <begin position="25"/>
        <end position="230"/>
    </location>
</feature>
<dbReference type="GO" id="GO:0003955">
    <property type="term" value="F:NAD(P)H dehydrogenase (quinone) activity"/>
    <property type="evidence" value="ECO:0007669"/>
    <property type="project" value="TreeGrafter"/>
</dbReference>
<reference evidence="4 5" key="1">
    <citation type="journal article" date="2014" name="PLoS ONE">
        <title>The first complete genome sequence of the class fimbriimonadia in the phylum armatimonadetes.</title>
        <authorList>
            <person name="Hu Z.Y."/>
            <person name="Wang Y.Z."/>
            <person name="Im W.T."/>
            <person name="Wang S.Y."/>
            <person name="Zhao G.P."/>
            <person name="Zheng H.J."/>
            <person name="Quan Z.X."/>
        </authorList>
    </citation>
    <scope>NUCLEOTIDE SEQUENCE [LARGE SCALE GENOMIC DNA]</scope>
    <source>
        <strain evidence="4">Gsoil 348</strain>
    </source>
</reference>
<evidence type="ECO:0000313" key="5">
    <source>
        <dbReference type="Proteomes" id="UP000027982"/>
    </source>
</evidence>
<dbReference type="eggNOG" id="COG2249">
    <property type="taxonomic scope" value="Bacteria"/>
</dbReference>
<dbReference type="PANTHER" id="PTHR10204:SF34">
    <property type="entry name" value="NAD(P)H DEHYDROGENASE [QUINONE] 1 ISOFORM 1"/>
    <property type="match status" value="1"/>
</dbReference>
<comment type="similarity">
    <text evidence="1">Belongs to the NAD(P)H dehydrogenase (quinone) family.</text>
</comment>
<evidence type="ECO:0000256" key="2">
    <source>
        <dbReference type="ARBA" id="ARBA00023002"/>
    </source>
</evidence>
<dbReference type="Gene3D" id="3.40.50.360">
    <property type="match status" value="1"/>
</dbReference>
<gene>
    <name evidence="4" type="ORF">OP10G_3171</name>
</gene>
<dbReference type="PANTHER" id="PTHR10204">
    <property type="entry name" value="NAD P H OXIDOREDUCTASE-RELATED"/>
    <property type="match status" value="1"/>
</dbReference>
<dbReference type="SUPFAM" id="SSF52218">
    <property type="entry name" value="Flavoproteins"/>
    <property type="match status" value="1"/>
</dbReference>
<organism evidence="4 5">
    <name type="scientific">Fimbriimonas ginsengisoli Gsoil 348</name>
    <dbReference type="NCBI Taxonomy" id="661478"/>
    <lineage>
        <taxon>Bacteria</taxon>
        <taxon>Bacillati</taxon>
        <taxon>Armatimonadota</taxon>
        <taxon>Fimbriimonadia</taxon>
        <taxon>Fimbriimonadales</taxon>
        <taxon>Fimbriimonadaceae</taxon>
        <taxon>Fimbriimonas</taxon>
    </lineage>
</organism>
<dbReference type="InterPro" id="IPR029039">
    <property type="entry name" value="Flavoprotein-like_sf"/>
</dbReference>
<name>A0A068NY09_FIMGI</name>
<dbReference type="STRING" id="661478.OP10G_3171"/>
<dbReference type="KEGG" id="fgi:OP10G_3171"/>
<accession>A0A068NY09</accession>
<evidence type="ECO:0000313" key="4">
    <source>
        <dbReference type="EMBL" id="AIE86539.1"/>
    </source>
</evidence>
<keyword evidence="5" id="KW-1185">Reference proteome</keyword>
<dbReference type="Pfam" id="PF02525">
    <property type="entry name" value="Flavodoxin_2"/>
    <property type="match status" value="1"/>
</dbReference>
<protein>
    <submittedName>
        <fullName evidence="4">Nad(P)h dehydrogenase (Quinone)</fullName>
    </submittedName>
</protein>
<dbReference type="HOGENOM" id="CLU_058643_2_1_0"/>